<dbReference type="InterPro" id="IPR036097">
    <property type="entry name" value="HisK_dim/P_sf"/>
</dbReference>
<dbReference type="Pfam" id="PF01590">
    <property type="entry name" value="GAF"/>
    <property type="match status" value="1"/>
</dbReference>
<dbReference type="SMART" id="SM00387">
    <property type="entry name" value="HATPase_c"/>
    <property type="match status" value="1"/>
</dbReference>
<dbReference type="SUPFAM" id="SSF55874">
    <property type="entry name" value="ATPase domain of HSP90 chaperone/DNA topoisomerase II/histidine kinase"/>
    <property type="match status" value="1"/>
</dbReference>
<keyword evidence="6" id="KW-0418">Kinase</keyword>
<dbReference type="InterPro" id="IPR035965">
    <property type="entry name" value="PAS-like_dom_sf"/>
</dbReference>
<dbReference type="InterPro" id="IPR003661">
    <property type="entry name" value="HisK_dim/P_dom"/>
</dbReference>
<dbReference type="Pfam" id="PF00989">
    <property type="entry name" value="PAS"/>
    <property type="match status" value="1"/>
</dbReference>
<dbReference type="InterPro" id="IPR005467">
    <property type="entry name" value="His_kinase_dom"/>
</dbReference>
<dbReference type="Gene3D" id="1.10.287.130">
    <property type="match status" value="1"/>
</dbReference>
<gene>
    <name evidence="11" type="ORF">J2S41_001244</name>
</gene>
<dbReference type="AlphaFoldDB" id="A0AAE4C7E9"/>
<dbReference type="InterPro" id="IPR003018">
    <property type="entry name" value="GAF"/>
</dbReference>
<feature type="domain" description="Histidine kinase" evidence="8">
    <location>
        <begin position="324"/>
        <end position="527"/>
    </location>
</feature>
<evidence type="ECO:0000313" key="11">
    <source>
        <dbReference type="EMBL" id="MDR7274466.1"/>
    </source>
</evidence>
<evidence type="ECO:0000256" key="6">
    <source>
        <dbReference type="ARBA" id="ARBA00022777"/>
    </source>
</evidence>
<keyword evidence="4" id="KW-0597">Phosphoprotein</keyword>
<evidence type="ECO:0000256" key="7">
    <source>
        <dbReference type="ARBA" id="ARBA00023012"/>
    </source>
</evidence>
<dbReference type="Gene3D" id="3.30.565.10">
    <property type="entry name" value="Histidine kinase-like ATPase, C-terminal domain"/>
    <property type="match status" value="1"/>
</dbReference>
<dbReference type="SUPFAM" id="SSF47384">
    <property type="entry name" value="Homodimeric domain of signal transducing histidine kinase"/>
    <property type="match status" value="1"/>
</dbReference>
<dbReference type="Gene3D" id="3.30.450.20">
    <property type="entry name" value="PAS domain"/>
    <property type="match status" value="1"/>
</dbReference>
<dbReference type="NCBIfam" id="TIGR00229">
    <property type="entry name" value="sensory_box"/>
    <property type="match status" value="1"/>
</dbReference>
<evidence type="ECO:0000256" key="5">
    <source>
        <dbReference type="ARBA" id="ARBA00022679"/>
    </source>
</evidence>
<evidence type="ECO:0000259" key="8">
    <source>
        <dbReference type="PROSITE" id="PS50109"/>
    </source>
</evidence>
<evidence type="ECO:0000313" key="12">
    <source>
        <dbReference type="Proteomes" id="UP001183643"/>
    </source>
</evidence>
<proteinExistence type="predicted"/>
<dbReference type="PROSITE" id="PS50113">
    <property type="entry name" value="PAC"/>
    <property type="match status" value="1"/>
</dbReference>
<dbReference type="Proteomes" id="UP001183643">
    <property type="component" value="Unassembled WGS sequence"/>
</dbReference>
<feature type="domain" description="PAC" evidence="10">
    <location>
        <begin position="256"/>
        <end position="306"/>
    </location>
</feature>
<evidence type="ECO:0000256" key="1">
    <source>
        <dbReference type="ARBA" id="ARBA00000085"/>
    </source>
</evidence>
<dbReference type="PANTHER" id="PTHR43047:SF72">
    <property type="entry name" value="OSMOSENSING HISTIDINE PROTEIN KINASE SLN1"/>
    <property type="match status" value="1"/>
</dbReference>
<dbReference type="GO" id="GO:0009927">
    <property type="term" value="F:histidine phosphotransfer kinase activity"/>
    <property type="evidence" value="ECO:0007669"/>
    <property type="project" value="TreeGrafter"/>
</dbReference>
<dbReference type="CDD" id="cd00130">
    <property type="entry name" value="PAS"/>
    <property type="match status" value="1"/>
</dbReference>
<keyword evidence="7" id="KW-0902">Two-component regulatory system</keyword>
<dbReference type="InterPro" id="IPR029016">
    <property type="entry name" value="GAF-like_dom_sf"/>
</dbReference>
<dbReference type="InterPro" id="IPR036890">
    <property type="entry name" value="HATPase_C_sf"/>
</dbReference>
<dbReference type="InterPro" id="IPR004358">
    <property type="entry name" value="Sig_transdc_His_kin-like_C"/>
</dbReference>
<protein>
    <recommendedName>
        <fullName evidence="3">histidine kinase</fullName>
        <ecNumber evidence="3">2.7.13.3</ecNumber>
    </recommendedName>
</protein>
<comment type="caution">
    <text evidence="11">The sequence shown here is derived from an EMBL/GenBank/DDBJ whole genome shotgun (WGS) entry which is preliminary data.</text>
</comment>
<dbReference type="Gene3D" id="3.30.450.40">
    <property type="match status" value="1"/>
</dbReference>
<keyword evidence="5" id="KW-0808">Transferase</keyword>
<dbReference type="SUPFAM" id="SSF55785">
    <property type="entry name" value="PYP-like sensor domain (PAS domain)"/>
    <property type="match status" value="1"/>
</dbReference>
<organism evidence="11 12">
    <name type="scientific">Catenuloplanes atrovinosus</name>
    <dbReference type="NCBI Taxonomy" id="137266"/>
    <lineage>
        <taxon>Bacteria</taxon>
        <taxon>Bacillati</taxon>
        <taxon>Actinomycetota</taxon>
        <taxon>Actinomycetes</taxon>
        <taxon>Micromonosporales</taxon>
        <taxon>Micromonosporaceae</taxon>
        <taxon>Catenuloplanes</taxon>
    </lineage>
</organism>
<dbReference type="GO" id="GO:0000155">
    <property type="term" value="F:phosphorelay sensor kinase activity"/>
    <property type="evidence" value="ECO:0007669"/>
    <property type="project" value="InterPro"/>
</dbReference>
<dbReference type="InterPro" id="IPR003594">
    <property type="entry name" value="HATPase_dom"/>
</dbReference>
<dbReference type="PANTHER" id="PTHR43047">
    <property type="entry name" value="TWO-COMPONENT HISTIDINE PROTEIN KINASE"/>
    <property type="match status" value="1"/>
</dbReference>
<reference evidence="11" key="1">
    <citation type="submission" date="2023-07" db="EMBL/GenBank/DDBJ databases">
        <title>Sequencing the genomes of 1000 actinobacteria strains.</title>
        <authorList>
            <person name="Klenk H.-P."/>
        </authorList>
    </citation>
    <scope>NUCLEOTIDE SEQUENCE</scope>
    <source>
        <strain evidence="11">DSM 44707</strain>
    </source>
</reference>
<dbReference type="RefSeq" id="WP_310364229.1">
    <property type="nucleotide sequence ID" value="NZ_JAVDYB010000001.1"/>
</dbReference>
<dbReference type="Pfam" id="PF00512">
    <property type="entry name" value="HisKA"/>
    <property type="match status" value="1"/>
</dbReference>
<dbReference type="SMART" id="SM00065">
    <property type="entry name" value="GAF"/>
    <property type="match status" value="1"/>
</dbReference>
<dbReference type="EMBL" id="JAVDYB010000001">
    <property type="protein sequence ID" value="MDR7274466.1"/>
    <property type="molecule type" value="Genomic_DNA"/>
</dbReference>
<dbReference type="CDD" id="cd00082">
    <property type="entry name" value="HisKA"/>
    <property type="match status" value="1"/>
</dbReference>
<name>A0AAE4C7E9_9ACTN</name>
<dbReference type="Pfam" id="PF02518">
    <property type="entry name" value="HATPase_c"/>
    <property type="match status" value="1"/>
</dbReference>
<dbReference type="GO" id="GO:0005886">
    <property type="term" value="C:plasma membrane"/>
    <property type="evidence" value="ECO:0007669"/>
    <property type="project" value="UniProtKB-SubCell"/>
</dbReference>
<dbReference type="PROSITE" id="PS50112">
    <property type="entry name" value="PAS"/>
    <property type="match status" value="1"/>
</dbReference>
<evidence type="ECO:0000256" key="4">
    <source>
        <dbReference type="ARBA" id="ARBA00022553"/>
    </source>
</evidence>
<dbReference type="InterPro" id="IPR013767">
    <property type="entry name" value="PAS_fold"/>
</dbReference>
<dbReference type="InterPro" id="IPR000700">
    <property type="entry name" value="PAS-assoc_C"/>
</dbReference>
<dbReference type="GO" id="GO:0006355">
    <property type="term" value="P:regulation of DNA-templated transcription"/>
    <property type="evidence" value="ECO:0007669"/>
    <property type="project" value="InterPro"/>
</dbReference>
<feature type="domain" description="PAS" evidence="9">
    <location>
        <begin position="178"/>
        <end position="233"/>
    </location>
</feature>
<dbReference type="PRINTS" id="PR00344">
    <property type="entry name" value="BCTRLSENSOR"/>
</dbReference>
<dbReference type="SMART" id="SM00388">
    <property type="entry name" value="HisKA"/>
    <property type="match status" value="1"/>
</dbReference>
<dbReference type="SMART" id="SM00091">
    <property type="entry name" value="PAS"/>
    <property type="match status" value="1"/>
</dbReference>
<comment type="subcellular location">
    <subcellularLocation>
        <location evidence="2">Cell membrane</location>
    </subcellularLocation>
</comment>
<comment type="catalytic activity">
    <reaction evidence="1">
        <text>ATP + protein L-histidine = ADP + protein N-phospho-L-histidine.</text>
        <dbReference type="EC" id="2.7.13.3"/>
    </reaction>
</comment>
<dbReference type="InterPro" id="IPR000014">
    <property type="entry name" value="PAS"/>
</dbReference>
<dbReference type="SUPFAM" id="SSF55781">
    <property type="entry name" value="GAF domain-like"/>
    <property type="match status" value="1"/>
</dbReference>
<dbReference type="PROSITE" id="PS50109">
    <property type="entry name" value="HIS_KIN"/>
    <property type="match status" value="1"/>
</dbReference>
<evidence type="ECO:0000259" key="9">
    <source>
        <dbReference type="PROSITE" id="PS50112"/>
    </source>
</evidence>
<evidence type="ECO:0000256" key="2">
    <source>
        <dbReference type="ARBA" id="ARBA00004236"/>
    </source>
</evidence>
<accession>A0AAE4C7E9</accession>
<keyword evidence="12" id="KW-1185">Reference proteome</keyword>
<dbReference type="EC" id="2.7.13.3" evidence="3"/>
<evidence type="ECO:0000259" key="10">
    <source>
        <dbReference type="PROSITE" id="PS50113"/>
    </source>
</evidence>
<sequence length="532" mass="56143">MRDAAPAPGGAVRVTGRVQRPERLAAVSATGLADRRDVPGLDRLARLASRLLGTPTTLVSLVTADRQVFPGRVGMEVGGTPLSHSFCQYVVADDEPLVVTDARADPRLSDNLAIPDLGVIAYAGIPIRVDGETLGAFCAIDSRPRAWTGTDLAVLEDLTAAVESEIALSLAARDAERSAAAFAAVLDVAHDAFVSIAPDGVVVEWNQAAEAMFGWSRAEATGRELTGLIIPPEYHAAHDAGLIRVRATGVSALAGRRVELTGQHRTGRRFPVELTLQVTAGHSGLRLHGFLRDISERRAAEDALTDRNRRLEQANLLKLDLMGMLSHDIGTPLATIIGYGEVLAESLSEPRQQTILDKILNGARRIDQLRQNVLAMCTIDADRLQARREPVPLAPALREALLAADLAVPVACPPGVTVLVNPAHLQQIVVNFLSNAAKYGGGPTLIAVTAGEDAVGVSIHDEGPGVPAAMRAHLFERYTRAAGVTAKGHGLGLHIVASLAEANGGSVSHRDNTPAGSVFTLTLQPARPEPGH</sequence>
<evidence type="ECO:0000256" key="3">
    <source>
        <dbReference type="ARBA" id="ARBA00012438"/>
    </source>
</evidence>
<dbReference type="CDD" id="cd00075">
    <property type="entry name" value="HATPase"/>
    <property type="match status" value="1"/>
</dbReference>